<feature type="transmembrane region" description="Helical" evidence="8">
    <location>
        <begin position="20"/>
        <end position="36"/>
    </location>
</feature>
<dbReference type="NCBIfam" id="TIGR01726">
    <property type="entry name" value="HEQRo_perm_3TM"/>
    <property type="match status" value="1"/>
</dbReference>
<name>I0UUF0_9MICC</name>
<feature type="transmembrane region" description="Helical" evidence="8">
    <location>
        <begin position="237"/>
        <end position="258"/>
    </location>
</feature>
<dbReference type="InterPro" id="IPR035906">
    <property type="entry name" value="MetI-like_sf"/>
</dbReference>
<dbReference type="PROSITE" id="PS50928">
    <property type="entry name" value="ABC_TM1"/>
    <property type="match status" value="1"/>
</dbReference>
<evidence type="ECO:0000256" key="4">
    <source>
        <dbReference type="ARBA" id="ARBA00022692"/>
    </source>
</evidence>
<dbReference type="Pfam" id="PF00528">
    <property type="entry name" value="BPD_transp_1"/>
    <property type="match status" value="1"/>
</dbReference>
<reference evidence="10" key="1">
    <citation type="submission" date="2012-03" db="EMBL/GenBank/DDBJ databases">
        <authorList>
            <person name="Durkin A.S."/>
            <person name="McCorrison J."/>
            <person name="Torralba M."/>
            <person name="Gillis M."/>
            <person name="Methe B."/>
            <person name="Sutton G."/>
            <person name="Nelson K.E."/>
        </authorList>
    </citation>
    <scope>NUCLEOTIDE SEQUENCE [LARGE SCALE GENOMIC DNA]</scope>
    <source>
        <strain evidence="10">F0474</strain>
    </source>
</reference>
<keyword evidence="6 8" id="KW-1133">Transmembrane helix</keyword>
<evidence type="ECO:0000256" key="3">
    <source>
        <dbReference type="ARBA" id="ARBA00022475"/>
    </source>
</evidence>
<evidence type="ECO:0000256" key="8">
    <source>
        <dbReference type="RuleBase" id="RU363032"/>
    </source>
</evidence>
<keyword evidence="4 8" id="KW-0812">Transmembrane</keyword>
<proteinExistence type="inferred from homology"/>
<dbReference type="Gene3D" id="1.10.3720.10">
    <property type="entry name" value="MetI-like"/>
    <property type="match status" value="1"/>
</dbReference>
<dbReference type="SUPFAM" id="SSF161098">
    <property type="entry name" value="MetI-like"/>
    <property type="match status" value="1"/>
</dbReference>
<sequence>MAQTKLSPRKKQAIFRYTQYALLAVIAIIALALADWDTLTKQVFNLDIAAKQFPGIITVALKNTLIYTALGFAVGLSGGLLLALMRISSIAPYRWLATLYVEIFRGIPALLVFFAFGYGIPLAFKIRFVDNLIPVTLSLGVVSAAYISEVLRAGLQAVPKGQYEAARSLGMSHTRAMVSITVPQAFRIVLPPLTNEVILLTKDSSLVYLLGVTVSQYELAKFGREGITAVGAGLTPLVVAGLCYLIITVPLGQLSAYFEKRTQARSRK</sequence>
<evidence type="ECO:0000256" key="1">
    <source>
        <dbReference type="ARBA" id="ARBA00004651"/>
    </source>
</evidence>
<dbReference type="RefSeq" id="WP_006887739.1">
    <property type="nucleotide sequence ID" value="NZ_AJJQ01000018.1"/>
</dbReference>
<feature type="domain" description="ABC transmembrane type-1" evidence="9">
    <location>
        <begin position="61"/>
        <end position="255"/>
    </location>
</feature>
<feature type="transmembrane region" description="Helical" evidence="8">
    <location>
        <begin position="65"/>
        <end position="85"/>
    </location>
</feature>
<comment type="subcellular location">
    <subcellularLocation>
        <location evidence="1 8">Cell membrane</location>
        <topology evidence="1 8">Multi-pass membrane protein</topology>
    </subcellularLocation>
</comment>
<evidence type="ECO:0000313" key="10">
    <source>
        <dbReference type="EMBL" id="EID51503.1"/>
    </source>
</evidence>
<feature type="transmembrane region" description="Helical" evidence="8">
    <location>
        <begin position="132"/>
        <end position="151"/>
    </location>
</feature>
<evidence type="ECO:0000256" key="5">
    <source>
        <dbReference type="ARBA" id="ARBA00022970"/>
    </source>
</evidence>
<keyword evidence="7 8" id="KW-0472">Membrane</keyword>
<protein>
    <submittedName>
        <fullName evidence="10">ABC transporter, permease protein</fullName>
    </submittedName>
</protein>
<evidence type="ECO:0000313" key="11">
    <source>
        <dbReference type="Proteomes" id="UP000004863"/>
    </source>
</evidence>
<dbReference type="AlphaFoldDB" id="I0UUF0"/>
<dbReference type="InterPro" id="IPR010065">
    <property type="entry name" value="AA_ABC_transptr_permease_3TM"/>
</dbReference>
<dbReference type="EMBL" id="AJJQ01000018">
    <property type="protein sequence ID" value="EID51503.1"/>
    <property type="molecule type" value="Genomic_DNA"/>
</dbReference>
<evidence type="ECO:0000256" key="2">
    <source>
        <dbReference type="ARBA" id="ARBA00022448"/>
    </source>
</evidence>
<evidence type="ECO:0000256" key="6">
    <source>
        <dbReference type="ARBA" id="ARBA00022989"/>
    </source>
</evidence>
<dbReference type="PANTHER" id="PTHR30614:SF0">
    <property type="entry name" value="L-CYSTINE TRANSPORT SYSTEM PERMEASE PROTEIN TCYL"/>
    <property type="match status" value="1"/>
</dbReference>
<dbReference type="InterPro" id="IPR043429">
    <property type="entry name" value="ArtM/GltK/GlnP/TcyL/YhdX-like"/>
</dbReference>
<dbReference type="GO" id="GO:0043190">
    <property type="term" value="C:ATP-binding cassette (ABC) transporter complex"/>
    <property type="evidence" value="ECO:0007669"/>
    <property type="project" value="InterPro"/>
</dbReference>
<keyword evidence="11" id="KW-1185">Reference proteome</keyword>
<evidence type="ECO:0000259" key="9">
    <source>
        <dbReference type="PROSITE" id="PS50928"/>
    </source>
</evidence>
<dbReference type="Proteomes" id="UP000004863">
    <property type="component" value="Unassembled WGS sequence"/>
</dbReference>
<dbReference type="OrthoDB" id="9814902at2"/>
<evidence type="ECO:0000256" key="7">
    <source>
        <dbReference type="ARBA" id="ARBA00023136"/>
    </source>
</evidence>
<accession>I0UUF0</accession>
<dbReference type="PATRIC" id="fig|1125724.3.peg.707"/>
<dbReference type="PANTHER" id="PTHR30614">
    <property type="entry name" value="MEMBRANE COMPONENT OF AMINO ACID ABC TRANSPORTER"/>
    <property type="match status" value="1"/>
</dbReference>
<dbReference type="InterPro" id="IPR000515">
    <property type="entry name" value="MetI-like"/>
</dbReference>
<keyword evidence="2 8" id="KW-0813">Transport</keyword>
<dbReference type="GO" id="GO:0022857">
    <property type="term" value="F:transmembrane transporter activity"/>
    <property type="evidence" value="ECO:0007669"/>
    <property type="project" value="InterPro"/>
</dbReference>
<comment type="caution">
    <text evidence="10">The sequence shown here is derived from an EMBL/GenBank/DDBJ whole genome shotgun (WGS) entry which is preliminary data.</text>
</comment>
<feature type="transmembrane region" description="Helical" evidence="8">
    <location>
        <begin position="97"/>
        <end position="120"/>
    </location>
</feature>
<keyword evidence="3" id="KW-1003">Cell membrane</keyword>
<dbReference type="GO" id="GO:0006865">
    <property type="term" value="P:amino acid transport"/>
    <property type="evidence" value="ECO:0007669"/>
    <property type="project" value="UniProtKB-KW"/>
</dbReference>
<dbReference type="CDD" id="cd06261">
    <property type="entry name" value="TM_PBP2"/>
    <property type="match status" value="1"/>
</dbReference>
<gene>
    <name evidence="10" type="ORF">HMPREF1324_1253</name>
</gene>
<organism evidence="10 11">
    <name type="scientific">Rothia aeria F0474</name>
    <dbReference type="NCBI Taxonomy" id="1125724"/>
    <lineage>
        <taxon>Bacteria</taxon>
        <taxon>Bacillati</taxon>
        <taxon>Actinomycetota</taxon>
        <taxon>Actinomycetes</taxon>
        <taxon>Micrococcales</taxon>
        <taxon>Micrococcaceae</taxon>
        <taxon>Rothia</taxon>
    </lineage>
</organism>
<comment type="similarity">
    <text evidence="8">Belongs to the binding-protein-dependent transport system permease family.</text>
</comment>
<keyword evidence="5" id="KW-0029">Amino-acid transport</keyword>